<dbReference type="PANTHER" id="PTHR39428:SF1">
    <property type="entry name" value="F420H(2)-DEPENDENT QUINONE REDUCTASE RV1261C"/>
    <property type="match status" value="1"/>
</dbReference>
<dbReference type="Proteomes" id="UP001595867">
    <property type="component" value="Unassembled WGS sequence"/>
</dbReference>
<evidence type="ECO:0000256" key="1">
    <source>
        <dbReference type="ARBA" id="ARBA00008710"/>
    </source>
</evidence>
<sequence>MPSDFVLKSMNAAHRALLRFTGGRIGYQAIGMPVLELITIGRRSGAPRAVMLTSPIRDGDAYVVVASRGGDDRHPAWFLNLRDEPRVEVAVQGGPRRPMLAAVASPEERARLWPVITAGFRNYAGYQERTEREIPLVLLHPTS</sequence>
<dbReference type="EMBL" id="JBHSBL010000028">
    <property type="protein sequence ID" value="MFC4071397.1"/>
    <property type="molecule type" value="Genomic_DNA"/>
</dbReference>
<dbReference type="NCBIfam" id="TIGR00026">
    <property type="entry name" value="hi_GC_TIGR00026"/>
    <property type="match status" value="1"/>
</dbReference>
<comment type="catalytic activity">
    <reaction evidence="2">
        <text>oxidized coenzyme F420-(gamma-L-Glu)(n) + a quinol + H(+) = reduced coenzyme F420-(gamma-L-Glu)(n) + a quinone</text>
        <dbReference type="Rhea" id="RHEA:39663"/>
        <dbReference type="Rhea" id="RHEA-COMP:12939"/>
        <dbReference type="Rhea" id="RHEA-COMP:14378"/>
        <dbReference type="ChEBI" id="CHEBI:15378"/>
        <dbReference type="ChEBI" id="CHEBI:24646"/>
        <dbReference type="ChEBI" id="CHEBI:132124"/>
        <dbReference type="ChEBI" id="CHEBI:133980"/>
        <dbReference type="ChEBI" id="CHEBI:139511"/>
    </reaction>
</comment>
<keyword evidence="4" id="KW-1185">Reference proteome</keyword>
<evidence type="ECO:0000256" key="2">
    <source>
        <dbReference type="ARBA" id="ARBA00049106"/>
    </source>
</evidence>
<protein>
    <submittedName>
        <fullName evidence="3">Nitroreductase/quinone reductase family protein</fullName>
    </submittedName>
</protein>
<proteinExistence type="inferred from homology"/>
<dbReference type="Pfam" id="PF04075">
    <property type="entry name" value="F420H2_quin_red"/>
    <property type="match status" value="1"/>
</dbReference>
<dbReference type="InterPro" id="IPR012349">
    <property type="entry name" value="Split_barrel_FMN-bd"/>
</dbReference>
<evidence type="ECO:0000313" key="3">
    <source>
        <dbReference type="EMBL" id="MFC4071397.1"/>
    </source>
</evidence>
<comment type="caution">
    <text evidence="3">The sequence shown here is derived from an EMBL/GenBank/DDBJ whole genome shotgun (WGS) entry which is preliminary data.</text>
</comment>
<evidence type="ECO:0000313" key="4">
    <source>
        <dbReference type="Proteomes" id="UP001595867"/>
    </source>
</evidence>
<gene>
    <name evidence="3" type="ORF">ACFO0C_41230</name>
</gene>
<dbReference type="Gene3D" id="2.30.110.10">
    <property type="entry name" value="Electron Transport, Fmn-binding Protein, Chain A"/>
    <property type="match status" value="1"/>
</dbReference>
<organism evidence="3 4">
    <name type="scientific">Actinoplanes subglobosus</name>
    <dbReference type="NCBI Taxonomy" id="1547892"/>
    <lineage>
        <taxon>Bacteria</taxon>
        <taxon>Bacillati</taxon>
        <taxon>Actinomycetota</taxon>
        <taxon>Actinomycetes</taxon>
        <taxon>Micromonosporales</taxon>
        <taxon>Micromonosporaceae</taxon>
        <taxon>Actinoplanes</taxon>
    </lineage>
</organism>
<name>A0ABV8J8S6_9ACTN</name>
<dbReference type="RefSeq" id="WP_378072272.1">
    <property type="nucleotide sequence ID" value="NZ_JBHSBL010000028.1"/>
</dbReference>
<reference evidence="4" key="1">
    <citation type="journal article" date="2019" name="Int. J. Syst. Evol. Microbiol.">
        <title>The Global Catalogue of Microorganisms (GCM) 10K type strain sequencing project: providing services to taxonomists for standard genome sequencing and annotation.</title>
        <authorList>
            <consortium name="The Broad Institute Genomics Platform"/>
            <consortium name="The Broad Institute Genome Sequencing Center for Infectious Disease"/>
            <person name="Wu L."/>
            <person name="Ma J."/>
        </authorList>
    </citation>
    <scope>NUCLEOTIDE SEQUENCE [LARGE SCALE GENOMIC DNA]</scope>
    <source>
        <strain evidence="4">TBRC 5832</strain>
    </source>
</reference>
<accession>A0ABV8J8S6</accession>
<comment type="similarity">
    <text evidence="1">Belongs to the F420H(2)-dependent quinone reductase family.</text>
</comment>
<dbReference type="PANTHER" id="PTHR39428">
    <property type="entry name" value="F420H(2)-DEPENDENT QUINONE REDUCTASE RV1261C"/>
    <property type="match status" value="1"/>
</dbReference>
<dbReference type="InterPro" id="IPR004378">
    <property type="entry name" value="F420H2_quin_Rdtase"/>
</dbReference>